<proteinExistence type="predicted"/>
<dbReference type="OrthoDB" id="194358at2759"/>
<dbReference type="GeneID" id="19466626"/>
<evidence type="ECO:0000313" key="2">
    <source>
        <dbReference type="EMBL" id="EPE32440.1"/>
    </source>
</evidence>
<organism evidence="2 3">
    <name type="scientific">Glarea lozoyensis (strain ATCC 20868 / MF5171)</name>
    <dbReference type="NCBI Taxonomy" id="1116229"/>
    <lineage>
        <taxon>Eukaryota</taxon>
        <taxon>Fungi</taxon>
        <taxon>Dikarya</taxon>
        <taxon>Ascomycota</taxon>
        <taxon>Pezizomycotina</taxon>
        <taxon>Leotiomycetes</taxon>
        <taxon>Helotiales</taxon>
        <taxon>Helotiaceae</taxon>
        <taxon>Glarea</taxon>
    </lineage>
</organism>
<reference evidence="2 3" key="1">
    <citation type="journal article" date="2013" name="BMC Genomics">
        <title>Genomics-driven discovery of the pneumocandin biosynthetic gene cluster in the fungus Glarea lozoyensis.</title>
        <authorList>
            <person name="Chen L."/>
            <person name="Yue Q."/>
            <person name="Zhang X."/>
            <person name="Xiang M."/>
            <person name="Wang C."/>
            <person name="Li S."/>
            <person name="Che Y."/>
            <person name="Ortiz-Lopez F.J."/>
            <person name="Bills G.F."/>
            <person name="Liu X."/>
            <person name="An Z."/>
        </authorList>
    </citation>
    <scope>NUCLEOTIDE SEQUENCE [LARGE SCALE GENOMIC DNA]</scope>
    <source>
        <strain evidence="3">ATCC 20868 / MF5171</strain>
    </source>
</reference>
<gene>
    <name evidence="2" type="ORF">GLAREA_07573</name>
</gene>
<feature type="domain" description="Clr5" evidence="1">
    <location>
        <begin position="30"/>
        <end position="82"/>
    </location>
</feature>
<dbReference type="OMA" id="HIMQIME"/>
<evidence type="ECO:0000259" key="1">
    <source>
        <dbReference type="Pfam" id="PF14420"/>
    </source>
</evidence>
<dbReference type="PANTHER" id="PTHR38788">
    <property type="entry name" value="CLR5 DOMAIN-CONTAINING PROTEIN"/>
    <property type="match status" value="1"/>
</dbReference>
<evidence type="ECO:0000313" key="3">
    <source>
        <dbReference type="Proteomes" id="UP000016922"/>
    </source>
</evidence>
<keyword evidence="3" id="KW-1185">Reference proteome</keyword>
<dbReference type="Pfam" id="PF14420">
    <property type="entry name" value="Clr5"/>
    <property type="match status" value="1"/>
</dbReference>
<protein>
    <recommendedName>
        <fullName evidence="1">Clr5 domain-containing protein</fullName>
    </recommendedName>
</protein>
<dbReference type="PANTHER" id="PTHR38788:SF3">
    <property type="entry name" value="CLR5 DOMAIN-CONTAINING PROTEIN"/>
    <property type="match status" value="1"/>
</dbReference>
<sequence length="556" mass="62672">MRLSILAPRPGGEPVTLIVSRPHSAQVYDESEWATAYPEIERLYIRERRKLRYIIQFMEKKHGFKATEQMYKKRFAKWGFQKSTRRSTTDVQRLSRRLERCRNSKSHSPVVGEPCSILMLPLGLGPNDSLKLMFFTSVRTWSVAFFDGLQTIRQRAPLTVEAQEISFAFKLSIDLLNRGHGMLAGRTIRKAFLLIEDLFTLESPALIWNLLEIMYNMVLLNHRQLFQMLLVHLIALAKNYRMPEAHPLSTMLQALWRLAEDRRDLVPSSSPSLWSSLSGSSTSGGTIIAVDTFSHAFLFLLEQAWISNAQILFDHFDPELIQLYWSLLWDSCSIKLPVAVVDPVVQWLSQTNAASKKSAAAATHPAQGNPFELQHRLTPHTNAHASPLHGNLRASSIALLRERWDLILENGVDSDAGSGTLLGILAGLVATKVLEERPDIMLECSLRPGRDVMKAPRIQAVPVACVIMAASLMSEVNIVGAENTDASSTSIIERLRMVVSLREYLQGEADPQVVRELWLLEDAFNGAGEHEQAQEVKRESFRRLEIYVQNIPAMSA</sequence>
<name>S3D3S1_GLAL2</name>
<dbReference type="KEGG" id="glz:GLAREA_07573"/>
<dbReference type="InterPro" id="IPR025676">
    <property type="entry name" value="Clr5_dom"/>
</dbReference>
<dbReference type="eggNOG" id="ENOG502SPZA">
    <property type="taxonomic scope" value="Eukaryota"/>
</dbReference>
<dbReference type="HOGENOM" id="CLU_028489_0_0_1"/>
<dbReference type="RefSeq" id="XP_008080452.1">
    <property type="nucleotide sequence ID" value="XM_008082261.1"/>
</dbReference>
<accession>S3D3S1</accession>
<dbReference type="EMBL" id="KE145359">
    <property type="protein sequence ID" value="EPE32440.1"/>
    <property type="molecule type" value="Genomic_DNA"/>
</dbReference>
<dbReference type="Proteomes" id="UP000016922">
    <property type="component" value="Unassembled WGS sequence"/>
</dbReference>
<dbReference type="AlphaFoldDB" id="S3D3S1"/>